<feature type="compositionally biased region" description="Low complexity" evidence="1">
    <location>
        <begin position="9"/>
        <end position="18"/>
    </location>
</feature>
<dbReference type="InterPro" id="IPR050491">
    <property type="entry name" value="AmpC-like"/>
</dbReference>
<feature type="domain" description="Beta-lactamase-related" evidence="3">
    <location>
        <begin position="73"/>
        <end position="390"/>
    </location>
</feature>
<evidence type="ECO:0000256" key="1">
    <source>
        <dbReference type="SAM" id="MobiDB-lite"/>
    </source>
</evidence>
<name>A0A934IBD7_9MICO</name>
<dbReference type="Gene3D" id="3.40.710.10">
    <property type="entry name" value="DD-peptidase/beta-lactamase superfamily"/>
    <property type="match status" value="1"/>
</dbReference>
<comment type="caution">
    <text evidence="4">The sequence shown here is derived from an EMBL/GenBank/DDBJ whole genome shotgun (WGS) entry which is preliminary data.</text>
</comment>
<dbReference type="SUPFAM" id="SSF56601">
    <property type="entry name" value="beta-lactamase/transpeptidase-like"/>
    <property type="match status" value="1"/>
</dbReference>
<dbReference type="Pfam" id="PF00144">
    <property type="entry name" value="Beta-lactamase"/>
    <property type="match status" value="1"/>
</dbReference>
<evidence type="ECO:0000256" key="2">
    <source>
        <dbReference type="SAM" id="Phobius"/>
    </source>
</evidence>
<feature type="region of interest" description="Disordered" evidence="1">
    <location>
        <begin position="1"/>
        <end position="20"/>
    </location>
</feature>
<organism evidence="4 5">
    <name type="scientific">Sanguibacter suaedae</name>
    <dbReference type="NCBI Taxonomy" id="2795737"/>
    <lineage>
        <taxon>Bacteria</taxon>
        <taxon>Bacillati</taxon>
        <taxon>Actinomycetota</taxon>
        <taxon>Actinomycetes</taxon>
        <taxon>Micrococcales</taxon>
        <taxon>Sanguibacteraceae</taxon>
        <taxon>Sanguibacter</taxon>
    </lineage>
</organism>
<sequence length="419" mass="44200">MPHDDDHGTTTTRPTTTPSRRRAVAIGATSVLAVGALGAGVWWGAGSVLADDPGVASSAAGEPAANPVVQDRLEGLVDLGFPAALASVTHPDGDHDDYVAGVGDVATGAAVPVDGEVRVGSNTKTFTAVTVLQLVDEGLVELDAPIETYLPGLVRGDGIDGRAITVRQLLQHTSGLPEYTAEFALELEKIQHAYVPTRDLIDIALAQPAHFAPGERWEYSNTNYILLGMLIEKVTQRPVAEEVTERIVDPLGLEHTYYPTAGEQELRGDHPTAYHVGSDGEQIDVTELDPSWAGAAGQVVASPSDLNEFARAVLDGRLLSEEMMTEMQTTVPSDDGSWPGAEYGLGLQSYPLSCGGVIWGHGGDIHGFQTRNGVAPDGTAFSVAVTSLPWGFIDMDDEDALDEAYDAVTDTLDAAFCEA</sequence>
<reference evidence="4" key="1">
    <citation type="submission" date="2020-12" db="EMBL/GenBank/DDBJ databases">
        <title>Sanguibacter suaedae sp. nov., isolated from Suaeda aralocaspica.</title>
        <authorList>
            <person name="Ma Q."/>
        </authorList>
    </citation>
    <scope>NUCLEOTIDE SEQUENCE</scope>
    <source>
        <strain evidence="4">YZGR15</strain>
    </source>
</reference>
<evidence type="ECO:0000313" key="4">
    <source>
        <dbReference type="EMBL" id="MBI9115580.1"/>
    </source>
</evidence>
<dbReference type="PANTHER" id="PTHR46825:SF7">
    <property type="entry name" value="D-ALANYL-D-ALANINE CARBOXYPEPTIDASE"/>
    <property type="match status" value="1"/>
</dbReference>
<dbReference type="EMBL" id="JAEINH010000009">
    <property type="protein sequence ID" value="MBI9115580.1"/>
    <property type="molecule type" value="Genomic_DNA"/>
</dbReference>
<accession>A0A934IBD7</accession>
<keyword evidence="2" id="KW-0812">Transmembrane</keyword>
<keyword evidence="5" id="KW-1185">Reference proteome</keyword>
<feature type="transmembrane region" description="Helical" evidence="2">
    <location>
        <begin position="23"/>
        <end position="45"/>
    </location>
</feature>
<keyword evidence="2" id="KW-1133">Transmembrane helix</keyword>
<proteinExistence type="predicted"/>
<dbReference type="RefSeq" id="WP_198734150.1">
    <property type="nucleotide sequence ID" value="NZ_JAEINH010000009.1"/>
</dbReference>
<evidence type="ECO:0000313" key="5">
    <source>
        <dbReference type="Proteomes" id="UP000602087"/>
    </source>
</evidence>
<dbReference type="Proteomes" id="UP000602087">
    <property type="component" value="Unassembled WGS sequence"/>
</dbReference>
<protein>
    <submittedName>
        <fullName evidence="4">Beta-lactamase family protein</fullName>
    </submittedName>
</protein>
<dbReference type="PANTHER" id="PTHR46825">
    <property type="entry name" value="D-ALANYL-D-ALANINE-CARBOXYPEPTIDASE/ENDOPEPTIDASE AMPH"/>
    <property type="match status" value="1"/>
</dbReference>
<keyword evidence="2" id="KW-0472">Membrane</keyword>
<dbReference type="AlphaFoldDB" id="A0A934IBD7"/>
<gene>
    <name evidence="4" type="ORF">JAV76_11205</name>
</gene>
<dbReference type="InterPro" id="IPR001466">
    <property type="entry name" value="Beta-lactam-related"/>
</dbReference>
<dbReference type="InterPro" id="IPR012338">
    <property type="entry name" value="Beta-lactam/transpept-like"/>
</dbReference>
<evidence type="ECO:0000259" key="3">
    <source>
        <dbReference type="Pfam" id="PF00144"/>
    </source>
</evidence>